<sequence>MTVRARDWGFPLLGEPGRFNAITDVEGVLVGYQTTIAGDGDLSVGQGPVRTGVTAILPRPENILTQPCAAGVHSFNGNGELTGAHWINERGAMSSPILITNTHAVGPCHRGVINWANSQPDRSIAPAWIFPVVGETYDGYLNDIDGDHVSAEQAVAALESGKSGPVLEGSVGGGTGMVCYGFKGGNGTSSRVVRYGETRYTVGAFVQANFGKRSELTVCGDPVGSRLVDYPNPIESDPNWRQPPGSGSLIVVIATDAPLLPGECEALARRATLGAGRTGTTGSHFSGDIFLAFSTANPGQLQSTPPLDPDADLVNENLEFVPWGRMNPLFEAAVQSVEEAILNALVVNEDMTGRDGRHIPAFPAGHVRGAAIQTPAV</sequence>
<dbReference type="AlphaFoldDB" id="A0A1H7XAB8"/>
<dbReference type="Proteomes" id="UP000183015">
    <property type="component" value="Unassembled WGS sequence"/>
</dbReference>
<keyword evidence="2" id="KW-0031">Aminopeptidase</keyword>
<comment type="similarity">
    <text evidence="1">Belongs to the peptidase S58 family.</text>
</comment>
<keyword evidence="3" id="KW-1185">Reference proteome</keyword>
<dbReference type="EMBL" id="FOAZ01000023">
    <property type="protein sequence ID" value="SEM29979.1"/>
    <property type="molecule type" value="Genomic_DNA"/>
</dbReference>
<dbReference type="InterPro" id="IPR016117">
    <property type="entry name" value="ArgJ-like_dom_sf"/>
</dbReference>
<dbReference type="SUPFAM" id="SSF56266">
    <property type="entry name" value="DmpA/ArgJ-like"/>
    <property type="match status" value="1"/>
</dbReference>
<dbReference type="CDD" id="cd02253">
    <property type="entry name" value="DmpA"/>
    <property type="match status" value="1"/>
</dbReference>
<gene>
    <name evidence="2" type="ORF">SAMN05414137_12330</name>
</gene>
<evidence type="ECO:0000256" key="1">
    <source>
        <dbReference type="ARBA" id="ARBA00007068"/>
    </source>
</evidence>
<protein>
    <submittedName>
        <fullName evidence="2">L-aminopeptidase/D-esterase</fullName>
    </submittedName>
</protein>
<dbReference type="PANTHER" id="PTHR36512:SF3">
    <property type="entry name" value="BLR5678 PROTEIN"/>
    <property type="match status" value="1"/>
</dbReference>
<accession>A0A1H7XAB8</accession>
<dbReference type="GO" id="GO:0004177">
    <property type="term" value="F:aminopeptidase activity"/>
    <property type="evidence" value="ECO:0007669"/>
    <property type="project" value="UniProtKB-KW"/>
</dbReference>
<dbReference type="Pfam" id="PF03576">
    <property type="entry name" value="Peptidase_S58"/>
    <property type="match status" value="1"/>
</dbReference>
<proteinExistence type="inferred from homology"/>
<dbReference type="PANTHER" id="PTHR36512">
    <property type="entry name" value="D-AMINOPEPTIDASE"/>
    <property type="match status" value="1"/>
</dbReference>
<reference evidence="3" key="1">
    <citation type="submission" date="2016-10" db="EMBL/GenBank/DDBJ databases">
        <authorList>
            <person name="Varghese N."/>
        </authorList>
    </citation>
    <scope>NUCLEOTIDE SEQUENCE [LARGE SCALE GENOMIC DNA]</scope>
    <source>
        <strain evidence="3">DSM 45096 / BCRC 16803 / CGMCC 4.1857 / CIP 109030 / JCM 12277 / KCTC 19219 / NBRC 100920 / 33214</strain>
    </source>
</reference>
<dbReference type="InterPro" id="IPR005321">
    <property type="entry name" value="Peptidase_S58_DmpA"/>
</dbReference>
<dbReference type="STRING" id="235985.SAMN05414137_12330"/>
<keyword evidence="2" id="KW-0645">Protease</keyword>
<keyword evidence="2" id="KW-0378">Hydrolase</keyword>
<evidence type="ECO:0000313" key="3">
    <source>
        <dbReference type="Proteomes" id="UP000183015"/>
    </source>
</evidence>
<dbReference type="Gene3D" id="3.60.70.12">
    <property type="entry name" value="L-amino peptidase D-ALA esterase/amidase"/>
    <property type="match status" value="1"/>
</dbReference>
<name>A0A1H7XAB8_STRJI</name>
<organism evidence="2 3">
    <name type="scientific">Streptacidiphilus jiangxiensis</name>
    <dbReference type="NCBI Taxonomy" id="235985"/>
    <lineage>
        <taxon>Bacteria</taxon>
        <taxon>Bacillati</taxon>
        <taxon>Actinomycetota</taxon>
        <taxon>Actinomycetes</taxon>
        <taxon>Kitasatosporales</taxon>
        <taxon>Streptomycetaceae</taxon>
        <taxon>Streptacidiphilus</taxon>
    </lineage>
</organism>
<evidence type="ECO:0000313" key="2">
    <source>
        <dbReference type="EMBL" id="SEM29979.1"/>
    </source>
</evidence>